<dbReference type="InterPro" id="IPR036965">
    <property type="entry name" value="Terpene_synth_N_sf"/>
</dbReference>
<feature type="domain" description="Terpene synthase metal-binding" evidence="4">
    <location>
        <begin position="260"/>
        <end position="448"/>
    </location>
</feature>
<evidence type="ECO:0000313" key="6">
    <source>
        <dbReference type="Proteomes" id="UP001345219"/>
    </source>
</evidence>
<comment type="caution">
    <text evidence="5">The sequence shown here is derived from an EMBL/GenBank/DDBJ whole genome shotgun (WGS) entry which is preliminary data.</text>
</comment>
<dbReference type="Proteomes" id="UP001345219">
    <property type="component" value="Chromosome 24"/>
</dbReference>
<dbReference type="GO" id="GO:0010333">
    <property type="term" value="F:terpene synthase activity"/>
    <property type="evidence" value="ECO:0007669"/>
    <property type="project" value="InterPro"/>
</dbReference>
<dbReference type="InterPro" id="IPR008949">
    <property type="entry name" value="Isoprenoid_synthase_dom_sf"/>
</dbReference>
<evidence type="ECO:0000259" key="3">
    <source>
        <dbReference type="Pfam" id="PF01397"/>
    </source>
</evidence>
<dbReference type="Gene3D" id="1.50.10.130">
    <property type="entry name" value="Terpene synthase, N-terminal domain"/>
    <property type="match status" value="1"/>
</dbReference>
<dbReference type="PANTHER" id="PTHR31225:SF241">
    <property type="entry name" value="TERPENE SYNTHASE FAMILY, METAL-BINDING DOMAIN PROTEIN"/>
    <property type="match status" value="1"/>
</dbReference>
<dbReference type="GO" id="GO:0016102">
    <property type="term" value="P:diterpenoid biosynthetic process"/>
    <property type="evidence" value="ECO:0007669"/>
    <property type="project" value="InterPro"/>
</dbReference>
<gene>
    <name evidence="5" type="ORF">SAY87_032079</name>
</gene>
<sequence length="501" mass="58164">MAIQGSTQSAAGNGGNHPVVERRSALFHRSIWGDYFLKRDTIIEEQLIEELVEVIKKKLADADDLGKLDMIDRTQRLGIAYKFEKEIKDILLQFHDHRCSKCDPADIGHDMSNTALLFRLLRQEGYRIPARNIFNKFKDSDGNFSQALTKDVRVLLSLYVASNFRVHGANILEEALTFSLHHLESALENDHSKTLSPRLAEEAKHALKHSIHKGLTRLEAWHYIRFYEQDSSHDEVLLRLAKLDFNFLQKLHQKELSEISRIAECYLWMLGVYFEPEYALARNILAKIIALASIMDDTYGTREELQLLTDAIDRWDMDALDQLPEYMQVFYRELLDTYREFEELLAKQGRSYRFKYAKQSIQHHARVYFKEATWFHQNHVPTIDEYMPLALETTGYGLLPISSFIGMGDVATEGAFEWLLSDPKIIRGAKIVCRLMDDIVSHKDINEEMLRPTQVEIPLLMRILNLTRVMELLYKDKDRYTHAETETKDFVAALLVDPIPL</sequence>
<dbReference type="InterPro" id="IPR001906">
    <property type="entry name" value="Terpene_synth_N"/>
</dbReference>
<keyword evidence="1" id="KW-0479">Metal-binding</keyword>
<proteinExistence type="predicted"/>
<dbReference type="CDD" id="cd00684">
    <property type="entry name" value="Terpene_cyclase_plant_C1"/>
    <property type="match status" value="1"/>
</dbReference>
<dbReference type="Pfam" id="PF01397">
    <property type="entry name" value="Terpene_synth"/>
    <property type="match status" value="1"/>
</dbReference>
<keyword evidence="6" id="KW-1185">Reference proteome</keyword>
<dbReference type="InterPro" id="IPR008930">
    <property type="entry name" value="Terpenoid_cyclase/PrenylTrfase"/>
</dbReference>
<dbReference type="AlphaFoldDB" id="A0AAN7KYX5"/>
<name>A0AAN7KYX5_9MYRT</name>
<keyword evidence="2" id="KW-0460">Magnesium</keyword>
<dbReference type="EMBL" id="JAXIOK010000005">
    <property type="protein sequence ID" value="KAK4771547.1"/>
    <property type="molecule type" value="Genomic_DNA"/>
</dbReference>
<organism evidence="5 6">
    <name type="scientific">Trapa incisa</name>
    <dbReference type="NCBI Taxonomy" id="236973"/>
    <lineage>
        <taxon>Eukaryota</taxon>
        <taxon>Viridiplantae</taxon>
        <taxon>Streptophyta</taxon>
        <taxon>Embryophyta</taxon>
        <taxon>Tracheophyta</taxon>
        <taxon>Spermatophyta</taxon>
        <taxon>Magnoliopsida</taxon>
        <taxon>eudicotyledons</taxon>
        <taxon>Gunneridae</taxon>
        <taxon>Pentapetalae</taxon>
        <taxon>rosids</taxon>
        <taxon>malvids</taxon>
        <taxon>Myrtales</taxon>
        <taxon>Lythraceae</taxon>
        <taxon>Trapa</taxon>
    </lineage>
</organism>
<evidence type="ECO:0000259" key="4">
    <source>
        <dbReference type="Pfam" id="PF03936"/>
    </source>
</evidence>
<dbReference type="InterPro" id="IPR050148">
    <property type="entry name" value="Terpene_synthase-like"/>
</dbReference>
<evidence type="ECO:0000256" key="1">
    <source>
        <dbReference type="ARBA" id="ARBA00022723"/>
    </source>
</evidence>
<dbReference type="PANTHER" id="PTHR31225">
    <property type="entry name" value="OS04G0344100 PROTEIN-RELATED"/>
    <property type="match status" value="1"/>
</dbReference>
<dbReference type="Pfam" id="PF03936">
    <property type="entry name" value="Terpene_synth_C"/>
    <property type="match status" value="1"/>
</dbReference>
<dbReference type="InterPro" id="IPR005630">
    <property type="entry name" value="Terpene_synthase_metal-bd"/>
</dbReference>
<dbReference type="SUPFAM" id="SSF48239">
    <property type="entry name" value="Terpenoid cyclases/Protein prenyltransferases"/>
    <property type="match status" value="1"/>
</dbReference>
<dbReference type="Gene3D" id="1.10.600.10">
    <property type="entry name" value="Farnesyl Diphosphate Synthase"/>
    <property type="match status" value="2"/>
</dbReference>
<reference evidence="5 6" key="1">
    <citation type="journal article" date="2023" name="Hortic Res">
        <title>Pangenome of water caltrop reveals structural variations and asymmetric subgenome divergence after allopolyploidization.</title>
        <authorList>
            <person name="Zhang X."/>
            <person name="Chen Y."/>
            <person name="Wang L."/>
            <person name="Yuan Y."/>
            <person name="Fang M."/>
            <person name="Shi L."/>
            <person name="Lu R."/>
            <person name="Comes H.P."/>
            <person name="Ma Y."/>
            <person name="Chen Y."/>
            <person name="Huang G."/>
            <person name="Zhou Y."/>
            <person name="Zheng Z."/>
            <person name="Qiu Y."/>
        </authorList>
    </citation>
    <scope>NUCLEOTIDE SEQUENCE [LARGE SCALE GENOMIC DNA]</scope>
    <source>
        <tissue evidence="5">Roots</tissue>
    </source>
</reference>
<dbReference type="SUPFAM" id="SSF48576">
    <property type="entry name" value="Terpenoid synthases"/>
    <property type="match status" value="1"/>
</dbReference>
<accession>A0AAN7KYX5</accession>
<evidence type="ECO:0000256" key="2">
    <source>
        <dbReference type="ARBA" id="ARBA00022842"/>
    </source>
</evidence>
<evidence type="ECO:0000313" key="5">
    <source>
        <dbReference type="EMBL" id="KAK4771547.1"/>
    </source>
</evidence>
<dbReference type="GO" id="GO:0000287">
    <property type="term" value="F:magnesium ion binding"/>
    <property type="evidence" value="ECO:0007669"/>
    <property type="project" value="InterPro"/>
</dbReference>
<protein>
    <submittedName>
        <fullName evidence="5">Uncharacterized protein</fullName>
    </submittedName>
</protein>
<feature type="domain" description="Terpene synthase N-terminal" evidence="3">
    <location>
        <begin position="32"/>
        <end position="207"/>
    </location>
</feature>
<dbReference type="InterPro" id="IPR044814">
    <property type="entry name" value="Terpene_cyclase_plant_C1"/>
</dbReference>